<keyword evidence="1" id="KW-0472">Membrane</keyword>
<dbReference type="SUPFAM" id="SSF52266">
    <property type="entry name" value="SGNH hydrolase"/>
    <property type="match status" value="1"/>
</dbReference>
<evidence type="ECO:0000313" key="3">
    <source>
        <dbReference type="EMBL" id="KAF4144638.1"/>
    </source>
</evidence>
<protein>
    <submittedName>
        <fullName evidence="3">GDSL-like Lipase/Acylhydrolase family</fullName>
    </submittedName>
</protein>
<organism evidence="3 4">
    <name type="scientific">Phytophthora infestans</name>
    <name type="common">Potato late blight agent</name>
    <name type="synonym">Botrytis infestans</name>
    <dbReference type="NCBI Taxonomy" id="4787"/>
    <lineage>
        <taxon>Eukaryota</taxon>
        <taxon>Sar</taxon>
        <taxon>Stramenopiles</taxon>
        <taxon>Oomycota</taxon>
        <taxon>Peronosporomycetes</taxon>
        <taxon>Peronosporales</taxon>
        <taxon>Peronosporaceae</taxon>
        <taxon>Phytophthora</taxon>
    </lineage>
</organism>
<dbReference type="PANTHER" id="PTHR14209:SF19">
    <property type="entry name" value="ISOAMYL ACETATE-HYDROLYZING ESTERASE 1 HOMOLOG"/>
    <property type="match status" value="1"/>
</dbReference>
<feature type="domain" description="SGNH hydrolase-type esterase" evidence="2">
    <location>
        <begin position="119"/>
        <end position="311"/>
    </location>
</feature>
<evidence type="ECO:0000259" key="2">
    <source>
        <dbReference type="Pfam" id="PF13472"/>
    </source>
</evidence>
<gene>
    <name evidence="3" type="ORF">GN958_ATG06168</name>
</gene>
<sequence>MHRPRRSLRLCSYFQGRSSPINIHASPYQIRINRKDDSTSCTSGSASPCLTTPSQATVVPVHGKQLTIKTTAKKEVPFRVKCMLLVSIATVAAVAACLIVALTWKSVGVKRNGRPVVLLLGDSHTQKGTDPAKRGWVSLLQDQYVMTSDVVTRGLPGYNTKWFYKFIAQTIEQEVREGIYSTPALITVWFGSNDAALANGTASRTHVPIEDFKKNLKKIVKKFQSAAPEAEILVITPPHVNDAVRAGFSSWKSGTIDRTNDMATEYARACVEVTEEINVQVLDLNAFFNAMPETTRNGLLDADGLHLNTMGNILVYGSRLPTSSLL</sequence>
<dbReference type="Proteomes" id="UP000704712">
    <property type="component" value="Unassembled WGS sequence"/>
</dbReference>
<dbReference type="EMBL" id="JAACNO010000831">
    <property type="protein sequence ID" value="KAF4144638.1"/>
    <property type="molecule type" value="Genomic_DNA"/>
</dbReference>
<dbReference type="InterPro" id="IPR045136">
    <property type="entry name" value="Iah1-like"/>
</dbReference>
<evidence type="ECO:0000313" key="4">
    <source>
        <dbReference type="Proteomes" id="UP000704712"/>
    </source>
</evidence>
<accession>A0A8S9V2I7</accession>
<dbReference type="PANTHER" id="PTHR14209">
    <property type="entry name" value="ISOAMYL ACETATE-HYDROLYZING ESTERASE 1"/>
    <property type="match status" value="1"/>
</dbReference>
<name>A0A8S9V2I7_PHYIN</name>
<keyword evidence="1" id="KW-0812">Transmembrane</keyword>
<dbReference type="InterPro" id="IPR013830">
    <property type="entry name" value="SGNH_hydro"/>
</dbReference>
<dbReference type="Pfam" id="PF13472">
    <property type="entry name" value="Lipase_GDSL_2"/>
    <property type="match status" value="1"/>
</dbReference>
<comment type="caution">
    <text evidence="3">The sequence shown here is derived from an EMBL/GenBank/DDBJ whole genome shotgun (WGS) entry which is preliminary data.</text>
</comment>
<dbReference type="InterPro" id="IPR036514">
    <property type="entry name" value="SGNH_hydro_sf"/>
</dbReference>
<dbReference type="AlphaFoldDB" id="A0A8S9V2I7"/>
<proteinExistence type="predicted"/>
<evidence type="ECO:0000256" key="1">
    <source>
        <dbReference type="SAM" id="Phobius"/>
    </source>
</evidence>
<reference evidence="3" key="1">
    <citation type="submission" date="2020-03" db="EMBL/GenBank/DDBJ databases">
        <title>Hybrid Assembly of Korean Phytophthora infestans isolates.</title>
        <authorList>
            <person name="Prokchorchik M."/>
            <person name="Lee Y."/>
            <person name="Seo J."/>
            <person name="Cho J.-H."/>
            <person name="Park Y.-E."/>
            <person name="Jang D.-C."/>
            <person name="Im J.-S."/>
            <person name="Choi J.-G."/>
            <person name="Park H.-J."/>
            <person name="Lee G.-B."/>
            <person name="Lee Y.-G."/>
            <person name="Hong S.-Y."/>
            <person name="Cho K."/>
            <person name="Sohn K.H."/>
        </authorList>
    </citation>
    <scope>NUCLEOTIDE SEQUENCE</scope>
    <source>
        <strain evidence="3">KR_2_A2</strain>
    </source>
</reference>
<feature type="transmembrane region" description="Helical" evidence="1">
    <location>
        <begin position="82"/>
        <end position="104"/>
    </location>
</feature>
<keyword evidence="1" id="KW-1133">Transmembrane helix</keyword>
<dbReference type="Gene3D" id="3.40.50.1110">
    <property type="entry name" value="SGNH hydrolase"/>
    <property type="match status" value="1"/>
</dbReference>